<dbReference type="GO" id="GO:0006629">
    <property type="term" value="P:lipid metabolic process"/>
    <property type="evidence" value="ECO:0007669"/>
    <property type="project" value="UniProtKB-KW"/>
</dbReference>
<evidence type="ECO:0000259" key="10">
    <source>
        <dbReference type="Pfam" id="PF01553"/>
    </source>
</evidence>
<keyword evidence="8" id="KW-0012">Acyltransferase</keyword>
<keyword evidence="6" id="KW-0443">Lipid metabolism</keyword>
<evidence type="ECO:0000256" key="7">
    <source>
        <dbReference type="ARBA" id="ARBA00023136"/>
    </source>
</evidence>
<feature type="transmembrane region" description="Helical" evidence="9">
    <location>
        <begin position="51"/>
        <end position="74"/>
    </location>
</feature>
<evidence type="ECO:0000256" key="1">
    <source>
        <dbReference type="ARBA" id="ARBA00004370"/>
    </source>
</evidence>
<comment type="caution">
    <text evidence="11">The sequence shown here is derived from an EMBL/GenBank/DDBJ whole genome shotgun (WGS) entry which is preliminary data.</text>
</comment>
<gene>
    <name evidence="11" type="ORF">INT46_002732</name>
</gene>
<dbReference type="GO" id="GO:0016020">
    <property type="term" value="C:membrane"/>
    <property type="evidence" value="ECO:0007669"/>
    <property type="project" value="UniProtKB-SubCell"/>
</dbReference>
<reference evidence="11" key="1">
    <citation type="submission" date="2020-12" db="EMBL/GenBank/DDBJ databases">
        <title>Metabolic potential, ecology and presence of endohyphal bacteria is reflected in genomic diversity of Mucoromycotina.</title>
        <authorList>
            <person name="Muszewska A."/>
            <person name="Okrasinska A."/>
            <person name="Steczkiewicz K."/>
            <person name="Drgas O."/>
            <person name="Orlowska M."/>
            <person name="Perlinska-Lenart U."/>
            <person name="Aleksandrzak-Piekarczyk T."/>
            <person name="Szatraj K."/>
            <person name="Zielenkiewicz U."/>
            <person name="Pilsyk S."/>
            <person name="Malc E."/>
            <person name="Mieczkowski P."/>
            <person name="Kruszewska J.S."/>
            <person name="Biernat P."/>
            <person name="Pawlowska J."/>
        </authorList>
    </citation>
    <scope>NUCLEOTIDE SEQUENCE</scope>
    <source>
        <strain evidence="11">CBS 226.32</strain>
    </source>
</reference>
<feature type="domain" description="Phospholipid/glycerol acyltransferase" evidence="10">
    <location>
        <begin position="125"/>
        <end position="222"/>
    </location>
</feature>
<feature type="transmembrane region" description="Helical" evidence="9">
    <location>
        <begin position="80"/>
        <end position="102"/>
    </location>
</feature>
<comment type="similarity">
    <text evidence="2">Belongs to the 1-acyl-sn-glycerol-3-phosphate acyltransferase family.</text>
</comment>
<evidence type="ECO:0000256" key="8">
    <source>
        <dbReference type="ARBA" id="ARBA00023315"/>
    </source>
</evidence>
<keyword evidence="4 9" id="KW-0812">Transmembrane</keyword>
<keyword evidence="7 9" id="KW-0472">Membrane</keyword>
<keyword evidence="12" id="KW-1185">Reference proteome</keyword>
<keyword evidence="5 9" id="KW-1133">Transmembrane helix</keyword>
<dbReference type="OrthoDB" id="272512at2759"/>
<evidence type="ECO:0000256" key="3">
    <source>
        <dbReference type="ARBA" id="ARBA00022679"/>
    </source>
</evidence>
<dbReference type="SUPFAM" id="SSF69593">
    <property type="entry name" value="Glycerol-3-phosphate (1)-acyltransferase"/>
    <property type="match status" value="1"/>
</dbReference>
<comment type="subcellular location">
    <subcellularLocation>
        <location evidence="1">Membrane</location>
    </subcellularLocation>
</comment>
<dbReference type="EMBL" id="JAEPRC010000336">
    <property type="protein sequence ID" value="KAG2199848.1"/>
    <property type="molecule type" value="Genomic_DNA"/>
</dbReference>
<dbReference type="PANTHER" id="PTHR23063">
    <property type="entry name" value="PHOSPHOLIPID ACYLTRANSFERASE"/>
    <property type="match status" value="1"/>
</dbReference>
<dbReference type="Proteomes" id="UP000650833">
    <property type="component" value="Unassembled WGS sequence"/>
</dbReference>
<accession>A0A8H7QW76</accession>
<organism evidence="11 12">
    <name type="scientific">Mucor plumbeus</name>
    <dbReference type="NCBI Taxonomy" id="97098"/>
    <lineage>
        <taxon>Eukaryota</taxon>
        <taxon>Fungi</taxon>
        <taxon>Fungi incertae sedis</taxon>
        <taxon>Mucoromycota</taxon>
        <taxon>Mucoromycotina</taxon>
        <taxon>Mucoromycetes</taxon>
        <taxon>Mucorales</taxon>
        <taxon>Mucorineae</taxon>
        <taxon>Mucoraceae</taxon>
        <taxon>Mucor</taxon>
    </lineage>
</organism>
<name>A0A8H7QW76_9FUNG</name>
<evidence type="ECO:0000313" key="11">
    <source>
        <dbReference type="EMBL" id="KAG2199848.1"/>
    </source>
</evidence>
<evidence type="ECO:0000256" key="6">
    <source>
        <dbReference type="ARBA" id="ARBA00023098"/>
    </source>
</evidence>
<dbReference type="PANTHER" id="PTHR23063:SF60">
    <property type="entry name" value="LYSOPHOSPHATIDIC ACID:OLEOYL-COA ACYLTRANSFERASE 1"/>
    <property type="match status" value="1"/>
</dbReference>
<evidence type="ECO:0000256" key="4">
    <source>
        <dbReference type="ARBA" id="ARBA00022692"/>
    </source>
</evidence>
<keyword evidence="3" id="KW-0808">Transferase</keyword>
<dbReference type="InterPro" id="IPR002123">
    <property type="entry name" value="Plipid/glycerol_acylTrfase"/>
</dbReference>
<dbReference type="Pfam" id="PF01553">
    <property type="entry name" value="Acyltransferase"/>
    <property type="match status" value="1"/>
</dbReference>
<proteinExistence type="inferred from homology"/>
<evidence type="ECO:0000256" key="9">
    <source>
        <dbReference type="SAM" id="Phobius"/>
    </source>
</evidence>
<evidence type="ECO:0000256" key="5">
    <source>
        <dbReference type="ARBA" id="ARBA00022989"/>
    </source>
</evidence>
<dbReference type="GO" id="GO:0016746">
    <property type="term" value="F:acyltransferase activity"/>
    <property type="evidence" value="ECO:0007669"/>
    <property type="project" value="UniProtKB-KW"/>
</dbReference>
<evidence type="ECO:0000256" key="2">
    <source>
        <dbReference type="ARBA" id="ARBA00008655"/>
    </source>
</evidence>
<evidence type="ECO:0000313" key="12">
    <source>
        <dbReference type="Proteomes" id="UP000650833"/>
    </source>
</evidence>
<protein>
    <recommendedName>
        <fullName evidence="10">Phospholipid/glycerol acyltransferase domain-containing protein</fullName>
    </recommendedName>
</protein>
<sequence>MEKYSRWRDAGTGIQPFLPPVPPRTDSSLLITLSNVIHIIVGPIQGVVKLVLISLVTMLYILFVPVVGTLLTPISPLKRVWSRLFSTIFLRLVLFLTGFFHIKTETISIRKSRGSNGAESPNVRNGDVIVANWTSYIDIIYLASRFNPVFTQIYMETNKIKVISLWEAVRLVGKIPELKPSSEDTLYTVQELSQKAKKGKWGPIVVFAEGTTTNGRALLKFAPVFEDYKVDQKDGNFQIMSFKYEYGNMPPTYTVGNQFFHFFKLCSQFHNTLIVKSLARGEAPCSPNSIDSAITGSSQDPVGDLLISSLGNISKLRKTNLSMSDKRDFLSYYESRQKSKK</sequence>
<dbReference type="AlphaFoldDB" id="A0A8H7QW76"/>